<protein>
    <submittedName>
        <fullName evidence="3">Uncharacterized protein</fullName>
    </submittedName>
</protein>
<accession>A0AAD7C1S6</accession>
<keyword evidence="4" id="KW-1185">Reference proteome</keyword>
<feature type="compositionally biased region" description="Low complexity" evidence="2">
    <location>
        <begin position="673"/>
        <end position="710"/>
    </location>
</feature>
<feature type="compositionally biased region" description="Low complexity" evidence="2">
    <location>
        <begin position="723"/>
        <end position="749"/>
    </location>
</feature>
<reference evidence="3" key="1">
    <citation type="submission" date="2023-03" db="EMBL/GenBank/DDBJ databases">
        <title>Massive genome expansion in bonnet fungi (Mycena s.s.) driven by repeated elements and novel gene families across ecological guilds.</title>
        <authorList>
            <consortium name="Lawrence Berkeley National Laboratory"/>
            <person name="Harder C.B."/>
            <person name="Miyauchi S."/>
            <person name="Viragh M."/>
            <person name="Kuo A."/>
            <person name="Thoen E."/>
            <person name="Andreopoulos B."/>
            <person name="Lu D."/>
            <person name="Skrede I."/>
            <person name="Drula E."/>
            <person name="Henrissat B."/>
            <person name="Morin E."/>
            <person name="Kohler A."/>
            <person name="Barry K."/>
            <person name="LaButti K."/>
            <person name="Morin E."/>
            <person name="Salamov A."/>
            <person name="Lipzen A."/>
            <person name="Mereny Z."/>
            <person name="Hegedus B."/>
            <person name="Baldrian P."/>
            <person name="Stursova M."/>
            <person name="Weitz H."/>
            <person name="Taylor A."/>
            <person name="Grigoriev I.V."/>
            <person name="Nagy L.G."/>
            <person name="Martin F."/>
            <person name="Kauserud H."/>
        </authorList>
    </citation>
    <scope>NUCLEOTIDE SEQUENCE</scope>
    <source>
        <strain evidence="3">9284</strain>
    </source>
</reference>
<name>A0AAD7C1S6_9AGAR</name>
<comment type="caution">
    <text evidence="3">The sequence shown here is derived from an EMBL/GenBank/DDBJ whole genome shotgun (WGS) entry which is preliminary data.</text>
</comment>
<dbReference type="EMBL" id="JARKIF010000006">
    <property type="protein sequence ID" value="KAJ7636802.1"/>
    <property type="molecule type" value="Genomic_DNA"/>
</dbReference>
<feature type="region of interest" description="Disordered" evidence="2">
    <location>
        <begin position="660"/>
        <end position="749"/>
    </location>
</feature>
<dbReference type="Proteomes" id="UP001221142">
    <property type="component" value="Unassembled WGS sequence"/>
</dbReference>
<evidence type="ECO:0000256" key="2">
    <source>
        <dbReference type="SAM" id="MobiDB-lite"/>
    </source>
</evidence>
<proteinExistence type="predicted"/>
<feature type="coiled-coil region" evidence="1">
    <location>
        <begin position="774"/>
        <end position="833"/>
    </location>
</feature>
<gene>
    <name evidence="3" type="ORF">FB45DRAFT_1056083</name>
</gene>
<evidence type="ECO:0000313" key="3">
    <source>
        <dbReference type="EMBL" id="KAJ7636802.1"/>
    </source>
</evidence>
<evidence type="ECO:0000256" key="1">
    <source>
        <dbReference type="SAM" id="Coils"/>
    </source>
</evidence>
<sequence>MAPIELESWLPRNTKPLTDWKARNAAELQNFDEAFAIKELVQNVVGQALKDYEVREWNGFTREDLRDQSKEQKDACKRRLTATYPGLLTGPHGVMLKHDTYLPIYVLSADSHVPNKPTNLAIAIVLWATGRAKNALTFFNNHLDEDASFDTLTIDGLSTSRRNAFAVGEKGKGFILAMQYLVEKVEQLWKNSPKPDRGLPQPGASFRVGEQIGEFRWKFSRRLGIPDSLRVSLDDLTIRTVAEYLPHKYQLDLDHSSEGGIPDFYDSALETEDMRTRAQNIIKQGEKRRKECGLVVGGKSMVKADEVCITIIGLDAWTKVETLFSAVYGIIPPSRTWRPLDSRGKPGNVQFFLAEGGSDPKFYLRDQLIPQGIRLNTLSINYHGDLDLSSERVMVSHNRKQKQYFADLEASANSALRTLPDLAVELALDILGDDHSDSLAGILNPKDASAAAEYRAAFDAAMLRVCPPEPPSSLPLYPCGPGDSHRLVKELGFKPFPVSHRAHAILRASGAYTTIIDHARSLLLASPVALKVEGLDRLRAVLKMTLDAQDAIKPEAITIRKYTKTRPTVVWDHEQRVLAFAMPTLCKDLKHIADSDEGECFCWMIPMLEAAARKHKKINTKKLWHAHALCVRGDLANLDAESQQMDVDQETHTPAQAVLSATSTAAHTPTIIPPSRSQNQSDSDNSTIQLASASTSTTTPCASSAKPSSANGIAGKFVPEPPVAAVSAANPSTSTSPANNSSVSASKSSASPAANQAALNEEALARVMAAVRGHDSLQLKLDTLQLQFDALQLKSIEELERSKGRVDELNAKIAELEEENRSLNEDLEVVASVQKRRADRESKRQKTQP</sequence>
<organism evidence="3 4">
    <name type="scientific">Roridomyces roridus</name>
    <dbReference type="NCBI Taxonomy" id="1738132"/>
    <lineage>
        <taxon>Eukaryota</taxon>
        <taxon>Fungi</taxon>
        <taxon>Dikarya</taxon>
        <taxon>Basidiomycota</taxon>
        <taxon>Agaricomycotina</taxon>
        <taxon>Agaricomycetes</taxon>
        <taxon>Agaricomycetidae</taxon>
        <taxon>Agaricales</taxon>
        <taxon>Marasmiineae</taxon>
        <taxon>Mycenaceae</taxon>
        <taxon>Roridomyces</taxon>
    </lineage>
</organism>
<keyword evidence="1" id="KW-0175">Coiled coil</keyword>
<dbReference type="AlphaFoldDB" id="A0AAD7C1S6"/>
<evidence type="ECO:0000313" key="4">
    <source>
        <dbReference type="Proteomes" id="UP001221142"/>
    </source>
</evidence>